<comment type="caution">
    <text evidence="1">The sequence shown here is derived from an EMBL/GenBank/DDBJ whole genome shotgun (WGS) entry which is preliminary data.</text>
</comment>
<accession>A0A176S566</accession>
<dbReference type="EMBL" id="LUTY01000565">
    <property type="protein sequence ID" value="OAD23084.1"/>
    <property type="molecule type" value="Genomic_DNA"/>
</dbReference>
<organism evidence="1 2">
    <name type="scientific">Candidatus Thiomargarita nelsonii</name>
    <dbReference type="NCBI Taxonomy" id="1003181"/>
    <lineage>
        <taxon>Bacteria</taxon>
        <taxon>Pseudomonadati</taxon>
        <taxon>Pseudomonadota</taxon>
        <taxon>Gammaproteobacteria</taxon>
        <taxon>Thiotrichales</taxon>
        <taxon>Thiotrichaceae</taxon>
        <taxon>Thiomargarita</taxon>
    </lineage>
</organism>
<protein>
    <submittedName>
        <fullName evidence="1">Uncharacterized protein</fullName>
    </submittedName>
</protein>
<sequence>MSKKVGLTIIMSTTDDLSPRSENIRCTQCVKLFRFIRATAIIFSPVIIHKVRMISSIFGA</sequence>
<evidence type="ECO:0000313" key="2">
    <source>
        <dbReference type="Proteomes" id="UP000076962"/>
    </source>
</evidence>
<proteinExistence type="predicted"/>
<keyword evidence="2" id="KW-1185">Reference proteome</keyword>
<gene>
    <name evidence="1" type="ORF">THIOM_001091</name>
</gene>
<dbReference type="Proteomes" id="UP000076962">
    <property type="component" value="Unassembled WGS sequence"/>
</dbReference>
<dbReference type="AlphaFoldDB" id="A0A176S566"/>
<name>A0A176S566_9GAMM</name>
<reference evidence="1 2" key="1">
    <citation type="submission" date="2016-05" db="EMBL/GenBank/DDBJ databases">
        <title>Single-cell genome of chain-forming Candidatus Thiomargarita nelsonii and comparison to other large sulfur-oxidizing bacteria.</title>
        <authorList>
            <person name="Winkel M."/>
            <person name="Salman V."/>
            <person name="Woyke T."/>
            <person name="Schulz-Vogt H."/>
            <person name="Richter M."/>
            <person name="Flood B."/>
            <person name="Bailey J."/>
            <person name="Amann R."/>
            <person name="Mussmann M."/>
        </authorList>
    </citation>
    <scope>NUCLEOTIDE SEQUENCE [LARGE SCALE GENOMIC DNA]</scope>
    <source>
        <strain evidence="1 2">THI036</strain>
    </source>
</reference>
<evidence type="ECO:0000313" key="1">
    <source>
        <dbReference type="EMBL" id="OAD23084.1"/>
    </source>
</evidence>